<name>A0ABY4GLX1_9BACI</name>
<feature type="domain" description="Glycosyl transferase family 1" evidence="1">
    <location>
        <begin position="189"/>
        <end position="348"/>
    </location>
</feature>
<reference evidence="3 4" key="1">
    <citation type="submission" date="2022-04" db="EMBL/GenBank/DDBJ databases">
        <title>Gracilibacillus sp. isolated from saltern.</title>
        <authorList>
            <person name="Won M."/>
            <person name="Lee C.-M."/>
            <person name="Woen H.-Y."/>
            <person name="Kwon S.-W."/>
        </authorList>
    </citation>
    <scope>NUCLEOTIDE SEQUENCE [LARGE SCALE GENOMIC DNA]</scope>
    <source>
        <strain evidence="3 4">SSPM10-3</strain>
    </source>
</reference>
<evidence type="ECO:0000259" key="2">
    <source>
        <dbReference type="Pfam" id="PF13439"/>
    </source>
</evidence>
<dbReference type="EMBL" id="CP095071">
    <property type="protein sequence ID" value="UOQ85287.1"/>
    <property type="molecule type" value="Genomic_DNA"/>
</dbReference>
<evidence type="ECO:0000259" key="1">
    <source>
        <dbReference type="Pfam" id="PF00534"/>
    </source>
</evidence>
<evidence type="ECO:0000313" key="4">
    <source>
        <dbReference type="Proteomes" id="UP000831537"/>
    </source>
</evidence>
<proteinExistence type="predicted"/>
<dbReference type="CDD" id="cd03814">
    <property type="entry name" value="GT4-like"/>
    <property type="match status" value="1"/>
</dbReference>
<protein>
    <submittedName>
        <fullName evidence="3">Glycosyltransferase family 1 protein</fullName>
    </submittedName>
</protein>
<accession>A0ABY4GLX1</accession>
<keyword evidence="4" id="KW-1185">Reference proteome</keyword>
<dbReference type="Pfam" id="PF00534">
    <property type="entry name" value="Glycos_transf_1"/>
    <property type="match status" value="1"/>
</dbReference>
<sequence>MKIAIFTDTFLPDVNGVAKTLGRLTKYLDKSHHSYIVISPKLTKNEMNAGQIYRQSSFPFPLYKDCRISVPNTLHLKEIIKKFQPDIIHVATPFSIGLAGLRLAKKYGIPVVGSYHTDFDHYLKYYHLTLLSKALWRYMEWFHQPLLRIFVPSMVTRDQLHKKGFQRLQIWQRGVDMNVFHPDYDYSVIRQKYQIKQKYILSYVGRLAPEKNVDLLPEIAKQLPPEWRNNIHWLIVGDGPSKADLTNNWQDKVTFTGFLPQKEVAHIVAASDLFIFPSETETFGNVVLEALATGTPVVAANAGGVKNIIQEGFTGKLCNSNHIDSYTNSIQTILEDAEWRKQLKQNAIRYAQKQKWEERFEELLYSYHQVIEEIKTKQKHA</sequence>
<gene>
    <name evidence="3" type="ORF">MUN87_22045</name>
</gene>
<dbReference type="InterPro" id="IPR028098">
    <property type="entry name" value="Glyco_trans_4-like_N"/>
</dbReference>
<dbReference type="InterPro" id="IPR050194">
    <property type="entry name" value="Glycosyltransferase_grp1"/>
</dbReference>
<dbReference type="Gene3D" id="3.40.50.2000">
    <property type="entry name" value="Glycogen Phosphorylase B"/>
    <property type="match status" value="2"/>
</dbReference>
<evidence type="ECO:0000313" key="3">
    <source>
        <dbReference type="EMBL" id="UOQ85287.1"/>
    </source>
</evidence>
<feature type="domain" description="Glycosyltransferase subfamily 4-like N-terminal" evidence="2">
    <location>
        <begin position="14"/>
        <end position="177"/>
    </location>
</feature>
<dbReference type="Proteomes" id="UP000831537">
    <property type="component" value="Chromosome"/>
</dbReference>
<dbReference type="RefSeq" id="WP_244743989.1">
    <property type="nucleotide sequence ID" value="NZ_CP095071.1"/>
</dbReference>
<dbReference type="Pfam" id="PF13439">
    <property type="entry name" value="Glyco_transf_4"/>
    <property type="match status" value="1"/>
</dbReference>
<dbReference type="PANTHER" id="PTHR45947">
    <property type="entry name" value="SULFOQUINOVOSYL TRANSFERASE SQD2"/>
    <property type="match status" value="1"/>
</dbReference>
<dbReference type="InterPro" id="IPR001296">
    <property type="entry name" value="Glyco_trans_1"/>
</dbReference>
<organism evidence="3 4">
    <name type="scientific">Gracilibacillus salinarum</name>
    <dbReference type="NCBI Taxonomy" id="2932255"/>
    <lineage>
        <taxon>Bacteria</taxon>
        <taxon>Bacillati</taxon>
        <taxon>Bacillota</taxon>
        <taxon>Bacilli</taxon>
        <taxon>Bacillales</taxon>
        <taxon>Bacillaceae</taxon>
        <taxon>Gracilibacillus</taxon>
    </lineage>
</organism>
<dbReference type="SUPFAM" id="SSF53756">
    <property type="entry name" value="UDP-Glycosyltransferase/glycogen phosphorylase"/>
    <property type="match status" value="1"/>
</dbReference>
<dbReference type="PANTHER" id="PTHR45947:SF3">
    <property type="entry name" value="SULFOQUINOVOSYL TRANSFERASE SQD2"/>
    <property type="match status" value="1"/>
</dbReference>